<dbReference type="EMBL" id="KZ805806">
    <property type="protein sequence ID" value="PVH91660.1"/>
    <property type="molecule type" value="Genomic_DNA"/>
</dbReference>
<gene>
    <name evidence="1" type="ORF">DM02DRAFT_478757</name>
</gene>
<dbReference type="STRING" id="97972.A0A2V1D0U9"/>
<sequence>DKLIKEVEKKRLAFENDESKAPSSRDTKRWNALLKEDDTSLNSLSSGRQSIRRRARHLATGILQKLGPEVLLLVVSLQDSDKMARLDKQKFVRELQLWWNSVSHPRALTAVAKECFAMHVHDTTMPSALQMPTDVVPTEQDASSAFETAIMLAAQSIPGPKDRDAWTTTALSHLYLLKRLSCTVDDERVSVKVAIMADLEQMEKYIGDYLYRGVEASRMRDGEDSKLTRALRLGLASDSGEDFILEIWVCSSYGMSIVDKMRTMTSVEDWKDILGDYLYMAMKSSKSRKIEEDTEMLRTSAVRIISPNGNNYDSKIEVMMSFDTGREVW</sequence>
<accession>A0A2V1D0U9</accession>
<keyword evidence="2" id="KW-1185">Reference proteome</keyword>
<evidence type="ECO:0000313" key="2">
    <source>
        <dbReference type="Proteomes" id="UP000244855"/>
    </source>
</evidence>
<proteinExistence type="predicted"/>
<feature type="non-terminal residue" evidence="1">
    <location>
        <position position="329"/>
    </location>
</feature>
<dbReference type="OrthoDB" id="3782625at2759"/>
<dbReference type="Proteomes" id="UP000244855">
    <property type="component" value="Unassembled WGS sequence"/>
</dbReference>
<name>A0A2V1D0U9_9PLEO</name>
<feature type="non-terminal residue" evidence="1">
    <location>
        <position position="1"/>
    </location>
</feature>
<organism evidence="1 2">
    <name type="scientific">Periconia macrospinosa</name>
    <dbReference type="NCBI Taxonomy" id="97972"/>
    <lineage>
        <taxon>Eukaryota</taxon>
        <taxon>Fungi</taxon>
        <taxon>Dikarya</taxon>
        <taxon>Ascomycota</taxon>
        <taxon>Pezizomycotina</taxon>
        <taxon>Dothideomycetes</taxon>
        <taxon>Pleosporomycetidae</taxon>
        <taxon>Pleosporales</taxon>
        <taxon>Massarineae</taxon>
        <taxon>Periconiaceae</taxon>
        <taxon>Periconia</taxon>
    </lineage>
</organism>
<evidence type="ECO:0000313" key="1">
    <source>
        <dbReference type="EMBL" id="PVH91660.1"/>
    </source>
</evidence>
<reference evidence="1 2" key="1">
    <citation type="journal article" date="2018" name="Sci. Rep.">
        <title>Comparative genomics provides insights into the lifestyle and reveals functional heterogeneity of dark septate endophytic fungi.</title>
        <authorList>
            <person name="Knapp D.G."/>
            <person name="Nemeth J.B."/>
            <person name="Barry K."/>
            <person name="Hainaut M."/>
            <person name="Henrissat B."/>
            <person name="Johnson J."/>
            <person name="Kuo A."/>
            <person name="Lim J.H.P."/>
            <person name="Lipzen A."/>
            <person name="Nolan M."/>
            <person name="Ohm R.A."/>
            <person name="Tamas L."/>
            <person name="Grigoriev I.V."/>
            <person name="Spatafora J.W."/>
            <person name="Nagy L.G."/>
            <person name="Kovacs G.M."/>
        </authorList>
    </citation>
    <scope>NUCLEOTIDE SEQUENCE [LARGE SCALE GENOMIC DNA]</scope>
    <source>
        <strain evidence="1 2">DSE2036</strain>
    </source>
</reference>
<protein>
    <submittedName>
        <fullName evidence="1">Uncharacterized protein</fullName>
    </submittedName>
</protein>
<dbReference type="AlphaFoldDB" id="A0A2V1D0U9"/>